<reference evidence="2 3" key="1">
    <citation type="journal article" date="2015" name="Fungal Genet. Biol.">
        <title>Evolution of novel wood decay mechanisms in Agaricales revealed by the genome sequences of Fistulina hepatica and Cylindrobasidium torrendii.</title>
        <authorList>
            <person name="Floudas D."/>
            <person name="Held B.W."/>
            <person name="Riley R."/>
            <person name="Nagy L.G."/>
            <person name="Koehler G."/>
            <person name="Ransdell A.S."/>
            <person name="Younus H."/>
            <person name="Chow J."/>
            <person name="Chiniquy J."/>
            <person name="Lipzen A."/>
            <person name="Tritt A."/>
            <person name="Sun H."/>
            <person name="Haridas S."/>
            <person name="LaButti K."/>
            <person name="Ohm R.A."/>
            <person name="Kues U."/>
            <person name="Blanchette R.A."/>
            <person name="Grigoriev I.V."/>
            <person name="Minto R.E."/>
            <person name="Hibbett D.S."/>
        </authorList>
    </citation>
    <scope>NUCLEOTIDE SEQUENCE [LARGE SCALE GENOMIC DNA]</scope>
    <source>
        <strain evidence="2 3">FP15055 ss-10</strain>
    </source>
</reference>
<accession>A0A0D7BA32</accession>
<evidence type="ECO:0000313" key="3">
    <source>
        <dbReference type="Proteomes" id="UP000054007"/>
    </source>
</evidence>
<dbReference type="InterPro" id="IPR013087">
    <property type="entry name" value="Znf_C2H2_type"/>
</dbReference>
<evidence type="ECO:0000259" key="1">
    <source>
        <dbReference type="PROSITE" id="PS00028"/>
    </source>
</evidence>
<name>A0A0D7BA32_9AGAR</name>
<evidence type="ECO:0000313" key="2">
    <source>
        <dbReference type="EMBL" id="KIY67372.1"/>
    </source>
</evidence>
<dbReference type="Gene3D" id="3.30.160.60">
    <property type="entry name" value="Classic Zinc Finger"/>
    <property type="match status" value="1"/>
</dbReference>
<gene>
    <name evidence="2" type="ORF">CYLTODRAFT_444051</name>
</gene>
<dbReference type="EMBL" id="KN880527">
    <property type="protein sequence ID" value="KIY67372.1"/>
    <property type="molecule type" value="Genomic_DNA"/>
</dbReference>
<dbReference type="Proteomes" id="UP000054007">
    <property type="component" value="Unassembled WGS sequence"/>
</dbReference>
<sequence>MMSNNDEYDQALEAVRLAEEFDREEFDRIVEWFRDQDTPVQTDLANANQSNEASPRFKCPNCDKSYKNRKARRIHIESEHQDKVYHCVHGCGMKYLHPSSASRHNRHEYCSTVDPLMPAITTPQIIVPLSQRNGMDDGARSS</sequence>
<organism evidence="2 3">
    <name type="scientific">Cylindrobasidium torrendii FP15055 ss-10</name>
    <dbReference type="NCBI Taxonomy" id="1314674"/>
    <lineage>
        <taxon>Eukaryota</taxon>
        <taxon>Fungi</taxon>
        <taxon>Dikarya</taxon>
        <taxon>Basidiomycota</taxon>
        <taxon>Agaricomycotina</taxon>
        <taxon>Agaricomycetes</taxon>
        <taxon>Agaricomycetidae</taxon>
        <taxon>Agaricales</taxon>
        <taxon>Marasmiineae</taxon>
        <taxon>Physalacriaceae</taxon>
        <taxon>Cylindrobasidium</taxon>
    </lineage>
</organism>
<dbReference type="AlphaFoldDB" id="A0A0D7BA32"/>
<feature type="domain" description="C2H2-type" evidence="1">
    <location>
        <begin position="59"/>
        <end position="80"/>
    </location>
</feature>
<protein>
    <recommendedName>
        <fullName evidence="1">C2H2-type domain-containing protein</fullName>
    </recommendedName>
</protein>
<dbReference type="PROSITE" id="PS00028">
    <property type="entry name" value="ZINC_FINGER_C2H2_1"/>
    <property type="match status" value="1"/>
</dbReference>
<proteinExistence type="predicted"/>
<dbReference type="SMART" id="SM00355">
    <property type="entry name" value="ZnF_C2H2"/>
    <property type="match status" value="2"/>
</dbReference>
<keyword evidence="3" id="KW-1185">Reference proteome</keyword>